<dbReference type="SMART" id="SM00848">
    <property type="entry name" value="Inhibitor_I29"/>
    <property type="match status" value="1"/>
</dbReference>
<dbReference type="Gene3D" id="3.90.70.10">
    <property type="entry name" value="Cysteine proteinases"/>
    <property type="match status" value="1"/>
</dbReference>
<evidence type="ECO:0000259" key="8">
    <source>
        <dbReference type="SMART" id="SM00848"/>
    </source>
</evidence>
<dbReference type="InterPro" id="IPR013128">
    <property type="entry name" value="Peptidase_C1A"/>
</dbReference>
<dbReference type="InterPro" id="IPR013201">
    <property type="entry name" value="Prot_inhib_I29"/>
</dbReference>
<keyword evidence="4" id="KW-0788">Thiol protease</keyword>
<evidence type="ECO:0000256" key="6">
    <source>
        <dbReference type="ARBA" id="ARBA00023157"/>
    </source>
</evidence>
<evidence type="ECO:0000313" key="10">
    <source>
        <dbReference type="Proteomes" id="UP001642520"/>
    </source>
</evidence>
<keyword evidence="6" id="KW-1015">Disulfide bond</keyword>
<dbReference type="InterPro" id="IPR025660">
    <property type="entry name" value="Pept_his_AS"/>
</dbReference>
<keyword evidence="2" id="KW-0645">Protease</keyword>
<gene>
    <name evidence="9" type="ORF">XYLVIOL_LOCUS2478</name>
</gene>
<feature type="domain" description="Cathepsin propeptide inhibitor" evidence="8">
    <location>
        <begin position="56"/>
        <end position="116"/>
    </location>
</feature>
<accession>A0ABP1NBI9</accession>
<dbReference type="Proteomes" id="UP001642520">
    <property type="component" value="Unassembled WGS sequence"/>
</dbReference>
<dbReference type="PROSITE" id="PS00139">
    <property type="entry name" value="THIOL_PROTEASE_CYS"/>
    <property type="match status" value="1"/>
</dbReference>
<proteinExistence type="inferred from homology"/>
<dbReference type="PROSITE" id="PS00639">
    <property type="entry name" value="THIOL_PROTEASE_HIS"/>
    <property type="match status" value="1"/>
</dbReference>
<dbReference type="PANTHER" id="PTHR12411">
    <property type="entry name" value="CYSTEINE PROTEASE FAMILY C1-RELATED"/>
    <property type="match status" value="1"/>
</dbReference>
<protein>
    <recommendedName>
        <fullName evidence="11">Cathepsin O</fullName>
    </recommendedName>
</protein>
<dbReference type="InterPro" id="IPR000169">
    <property type="entry name" value="Pept_cys_AS"/>
</dbReference>
<dbReference type="SUPFAM" id="SSF54001">
    <property type="entry name" value="Cysteine proteinases"/>
    <property type="match status" value="1"/>
</dbReference>
<keyword evidence="10" id="KW-1185">Reference proteome</keyword>
<dbReference type="EMBL" id="CAXAJV020001287">
    <property type="protein sequence ID" value="CAL7936976.1"/>
    <property type="molecule type" value="Genomic_DNA"/>
</dbReference>
<evidence type="ECO:0000259" key="7">
    <source>
        <dbReference type="SMART" id="SM00645"/>
    </source>
</evidence>
<evidence type="ECO:0008006" key="11">
    <source>
        <dbReference type="Google" id="ProtNLM"/>
    </source>
</evidence>
<dbReference type="InterPro" id="IPR038765">
    <property type="entry name" value="Papain-like_cys_pep_sf"/>
</dbReference>
<evidence type="ECO:0000256" key="3">
    <source>
        <dbReference type="ARBA" id="ARBA00022801"/>
    </source>
</evidence>
<name>A0ABP1NBI9_XYLVO</name>
<dbReference type="InterPro" id="IPR000668">
    <property type="entry name" value="Peptidase_C1A_C"/>
</dbReference>
<evidence type="ECO:0000313" key="9">
    <source>
        <dbReference type="EMBL" id="CAL7936976.1"/>
    </source>
</evidence>
<comment type="similarity">
    <text evidence="1">Belongs to the peptidase C1 family.</text>
</comment>
<reference evidence="9 10" key="1">
    <citation type="submission" date="2024-08" db="EMBL/GenBank/DDBJ databases">
        <authorList>
            <person name="Will J Nash"/>
            <person name="Angela Man"/>
            <person name="Seanna McTaggart"/>
            <person name="Kendall Baker"/>
            <person name="Tom Barker"/>
            <person name="Leah Catchpole"/>
            <person name="Alex Durrant"/>
            <person name="Karim Gharbi"/>
            <person name="Naomi Irish"/>
            <person name="Gemy Kaithakottil"/>
            <person name="Debby Ku"/>
            <person name="Aaliyah Providence"/>
            <person name="Felix Shaw"/>
            <person name="David Swarbreck"/>
            <person name="Chris Watkins"/>
            <person name="Ann M. McCartney"/>
            <person name="Giulio Formenti"/>
            <person name="Alice Mouton"/>
            <person name="Noel Vella"/>
            <person name="Bjorn M von Reumont"/>
            <person name="Adriana Vella"/>
            <person name="Wilfried Haerty"/>
        </authorList>
    </citation>
    <scope>NUCLEOTIDE SEQUENCE [LARGE SCALE GENOMIC DNA]</scope>
</reference>
<feature type="domain" description="Peptidase C1A papain C-terminal" evidence="7">
    <location>
        <begin position="153"/>
        <end position="370"/>
    </location>
</feature>
<organism evidence="9 10">
    <name type="scientific">Xylocopa violacea</name>
    <name type="common">Violet carpenter bee</name>
    <name type="synonym">Apis violacea</name>
    <dbReference type="NCBI Taxonomy" id="135666"/>
    <lineage>
        <taxon>Eukaryota</taxon>
        <taxon>Metazoa</taxon>
        <taxon>Ecdysozoa</taxon>
        <taxon>Arthropoda</taxon>
        <taxon>Hexapoda</taxon>
        <taxon>Insecta</taxon>
        <taxon>Pterygota</taxon>
        <taxon>Neoptera</taxon>
        <taxon>Endopterygota</taxon>
        <taxon>Hymenoptera</taxon>
        <taxon>Apocrita</taxon>
        <taxon>Aculeata</taxon>
        <taxon>Apoidea</taxon>
        <taxon>Anthophila</taxon>
        <taxon>Apidae</taxon>
        <taxon>Xylocopa</taxon>
        <taxon>Xylocopa</taxon>
    </lineage>
</organism>
<dbReference type="PRINTS" id="PR00705">
    <property type="entry name" value="PAPAIN"/>
</dbReference>
<keyword evidence="3" id="KW-0378">Hydrolase</keyword>
<evidence type="ECO:0000256" key="5">
    <source>
        <dbReference type="ARBA" id="ARBA00023145"/>
    </source>
</evidence>
<evidence type="ECO:0000256" key="2">
    <source>
        <dbReference type="ARBA" id="ARBA00022670"/>
    </source>
</evidence>
<evidence type="ECO:0000256" key="1">
    <source>
        <dbReference type="ARBA" id="ARBA00008455"/>
    </source>
</evidence>
<evidence type="ECO:0000256" key="4">
    <source>
        <dbReference type="ARBA" id="ARBA00022807"/>
    </source>
</evidence>
<dbReference type="CDD" id="cd02248">
    <property type="entry name" value="Peptidase_C1A"/>
    <property type="match status" value="1"/>
</dbReference>
<keyword evidence="5" id="KW-0865">Zymogen</keyword>
<dbReference type="Pfam" id="PF00112">
    <property type="entry name" value="Peptidase_C1"/>
    <property type="match status" value="1"/>
</dbReference>
<dbReference type="Pfam" id="PF08246">
    <property type="entry name" value="Inhibitor_I29"/>
    <property type="match status" value="1"/>
</dbReference>
<comment type="caution">
    <text evidence="9">The sequence shown here is derived from an EMBL/GenBank/DDBJ whole genome shotgun (WGS) entry which is preliminary data.</text>
</comment>
<sequence>MHLLLCYEVYGDLELCFTLDMEWRTVALTVLIVSLCFFVIPIRVGPDTSDEDIKLFQNYVTRYNKSYKDDPTEYEKRFGRFQRSLRHIEKMNGLRSSQESAYYGLTEFSDMLEDEFLAKTLLPDMPARGQKHTNASYHRWHSSTNRPKRSIAIPLRFDWRDKGVVTAVRSQGSCGACWAFSTVEVAESMFAMKNGTLRPLSVQEMIDCAKNSNFGCEGGDICSLLSWLLVSKVQVLPESTYPLVGKTGTCRLGKTADKTFGVRIKDFTCDSFVDAEDELLVTLATHGPVAAAVNALSWQNYLGGVIQYHCDGSFDNLNHAVQIIGYDKSAAIPHYIIKNSWGTSFGDKGYMYIGIGSNLCGIANQVSSIDVF</sequence>
<dbReference type="InterPro" id="IPR039417">
    <property type="entry name" value="Peptidase_C1A_papain-like"/>
</dbReference>
<dbReference type="SMART" id="SM00645">
    <property type="entry name" value="Pept_C1"/>
    <property type="match status" value="1"/>
</dbReference>